<reference evidence="1 2" key="1">
    <citation type="submission" date="2019-03" db="EMBL/GenBank/DDBJ databases">
        <title>Draft genome sequences of novel Actinobacteria.</title>
        <authorList>
            <person name="Sahin N."/>
            <person name="Ay H."/>
            <person name="Saygin H."/>
        </authorList>
    </citation>
    <scope>NUCLEOTIDE SEQUENCE [LARGE SCALE GENOMIC DNA]</scope>
    <source>
        <strain evidence="1 2">H3C3</strain>
    </source>
</reference>
<name>A0A4R5CFM5_9ACTN</name>
<dbReference type="AlphaFoldDB" id="A0A4R5CFM5"/>
<dbReference type="EMBL" id="SMKU01000003">
    <property type="protein sequence ID" value="TDD97210.1"/>
    <property type="molecule type" value="Genomic_DNA"/>
</dbReference>
<gene>
    <name evidence="1" type="ORF">E1298_01875</name>
</gene>
<evidence type="ECO:0000313" key="1">
    <source>
        <dbReference type="EMBL" id="TDD97210.1"/>
    </source>
</evidence>
<sequence length="125" mass="14101">MLDRLAFNLADIPLVVPSLKGGRTMGQWDYSISNGELVFIDSFTGLIPAKVIAKKWDPEVKGFRALLLITANRPGARKGSREWASASNVVHRKAVHTRNGQYRITNYEYSWDGVTEWTKPFTTMT</sequence>
<dbReference type="Proteomes" id="UP000294513">
    <property type="component" value="Unassembled WGS sequence"/>
</dbReference>
<comment type="caution">
    <text evidence="1">The sequence shown here is derived from an EMBL/GenBank/DDBJ whole genome shotgun (WGS) entry which is preliminary data.</text>
</comment>
<proteinExistence type="predicted"/>
<protein>
    <submittedName>
        <fullName evidence="1">Uncharacterized protein</fullName>
    </submittedName>
</protein>
<accession>A0A4R5CFM5</accession>
<dbReference type="OrthoDB" id="3629016at2"/>
<dbReference type="RefSeq" id="WP_131888970.1">
    <property type="nucleotide sequence ID" value="NZ_SMKU01000003.1"/>
</dbReference>
<evidence type="ECO:0000313" key="2">
    <source>
        <dbReference type="Proteomes" id="UP000294513"/>
    </source>
</evidence>
<keyword evidence="2" id="KW-1185">Reference proteome</keyword>
<organism evidence="1 2">
    <name type="scientific">Actinomadura rubrisoli</name>
    <dbReference type="NCBI Taxonomy" id="2530368"/>
    <lineage>
        <taxon>Bacteria</taxon>
        <taxon>Bacillati</taxon>
        <taxon>Actinomycetota</taxon>
        <taxon>Actinomycetes</taxon>
        <taxon>Streptosporangiales</taxon>
        <taxon>Thermomonosporaceae</taxon>
        <taxon>Actinomadura</taxon>
    </lineage>
</organism>